<sequence>MVRAAGRWPAARQTVSVTLGHTRHTSVLASLTSSSHPCVTARRAPRALRRLQHGQILSRLGYERVTACTAARCSLLTSLAHNGPADWETPRLPGVALQVSYRTPPRCLDANTTDPSRINTPHCSSTPPDTPAPTCTHNTSALPQHFPCTPD</sequence>
<dbReference type="Proteomes" id="UP000324222">
    <property type="component" value="Unassembled WGS sequence"/>
</dbReference>
<protein>
    <submittedName>
        <fullName evidence="2">Uncharacterized protein</fullName>
    </submittedName>
</protein>
<comment type="caution">
    <text evidence="2">The sequence shown here is derived from an EMBL/GenBank/DDBJ whole genome shotgun (WGS) entry which is preliminary data.</text>
</comment>
<name>A0A5B7HTH8_PORTR</name>
<organism evidence="2 3">
    <name type="scientific">Portunus trituberculatus</name>
    <name type="common">Swimming crab</name>
    <name type="synonym">Neptunus trituberculatus</name>
    <dbReference type="NCBI Taxonomy" id="210409"/>
    <lineage>
        <taxon>Eukaryota</taxon>
        <taxon>Metazoa</taxon>
        <taxon>Ecdysozoa</taxon>
        <taxon>Arthropoda</taxon>
        <taxon>Crustacea</taxon>
        <taxon>Multicrustacea</taxon>
        <taxon>Malacostraca</taxon>
        <taxon>Eumalacostraca</taxon>
        <taxon>Eucarida</taxon>
        <taxon>Decapoda</taxon>
        <taxon>Pleocyemata</taxon>
        <taxon>Brachyura</taxon>
        <taxon>Eubrachyura</taxon>
        <taxon>Portunoidea</taxon>
        <taxon>Portunidae</taxon>
        <taxon>Portuninae</taxon>
        <taxon>Portunus</taxon>
    </lineage>
</organism>
<evidence type="ECO:0000313" key="3">
    <source>
        <dbReference type="Proteomes" id="UP000324222"/>
    </source>
</evidence>
<accession>A0A5B7HTH8</accession>
<evidence type="ECO:0000313" key="2">
    <source>
        <dbReference type="EMBL" id="MPC73079.1"/>
    </source>
</evidence>
<evidence type="ECO:0000256" key="1">
    <source>
        <dbReference type="SAM" id="MobiDB-lite"/>
    </source>
</evidence>
<reference evidence="2 3" key="1">
    <citation type="submission" date="2019-05" db="EMBL/GenBank/DDBJ databases">
        <title>Another draft genome of Portunus trituberculatus and its Hox gene families provides insights of decapod evolution.</title>
        <authorList>
            <person name="Jeong J.-H."/>
            <person name="Song I."/>
            <person name="Kim S."/>
            <person name="Choi T."/>
            <person name="Kim D."/>
            <person name="Ryu S."/>
            <person name="Kim W."/>
        </authorList>
    </citation>
    <scope>NUCLEOTIDE SEQUENCE [LARGE SCALE GENOMIC DNA]</scope>
    <source>
        <tissue evidence="2">Muscle</tissue>
    </source>
</reference>
<keyword evidence="3" id="KW-1185">Reference proteome</keyword>
<proteinExistence type="predicted"/>
<dbReference type="EMBL" id="VSRR010036041">
    <property type="protein sequence ID" value="MPC73079.1"/>
    <property type="molecule type" value="Genomic_DNA"/>
</dbReference>
<dbReference type="AlphaFoldDB" id="A0A5B7HTH8"/>
<feature type="region of interest" description="Disordered" evidence="1">
    <location>
        <begin position="110"/>
        <end position="135"/>
    </location>
</feature>
<gene>
    <name evidence="2" type="ORF">E2C01_067397</name>
</gene>